<protein>
    <submittedName>
        <fullName evidence="1">Uncharacterized protein</fullName>
    </submittedName>
</protein>
<gene>
    <name evidence="1" type="ORF">SDC9_162398</name>
</gene>
<dbReference type="EMBL" id="VSSQ01061777">
    <property type="protein sequence ID" value="MPN15069.1"/>
    <property type="molecule type" value="Genomic_DNA"/>
</dbReference>
<proteinExistence type="predicted"/>
<accession>A0A645FNZ0</accession>
<name>A0A645FNZ0_9ZZZZ</name>
<organism evidence="1">
    <name type="scientific">bioreactor metagenome</name>
    <dbReference type="NCBI Taxonomy" id="1076179"/>
    <lineage>
        <taxon>unclassified sequences</taxon>
        <taxon>metagenomes</taxon>
        <taxon>ecological metagenomes</taxon>
    </lineage>
</organism>
<reference evidence="1" key="1">
    <citation type="submission" date="2019-08" db="EMBL/GenBank/DDBJ databases">
        <authorList>
            <person name="Kucharzyk K."/>
            <person name="Murdoch R.W."/>
            <person name="Higgins S."/>
            <person name="Loffler F."/>
        </authorList>
    </citation>
    <scope>NUCLEOTIDE SEQUENCE</scope>
</reference>
<dbReference type="AlphaFoldDB" id="A0A645FNZ0"/>
<sequence length="132" mass="14537">MLRIFGLPLGLGLTVTVLSAALFSGHYDGSHDFGYTCYMPAHIVIENLEIRDADTPKNYAGPVLFSDFNPKNRDASYVEKFPYVKTRTVTVQGLKSTSGKALRVSDNPYMFREVKVIESKGAENLGAGDLSR</sequence>
<evidence type="ECO:0000313" key="1">
    <source>
        <dbReference type="EMBL" id="MPN15069.1"/>
    </source>
</evidence>
<comment type="caution">
    <text evidence="1">The sequence shown here is derived from an EMBL/GenBank/DDBJ whole genome shotgun (WGS) entry which is preliminary data.</text>
</comment>